<dbReference type="GO" id="GO:0050566">
    <property type="term" value="F:asparaginyl-tRNA synthase (glutamine-hydrolyzing) activity"/>
    <property type="evidence" value="ECO:0007669"/>
    <property type="project" value="RHEA"/>
</dbReference>
<dbReference type="GO" id="GO:0070681">
    <property type="term" value="P:glutaminyl-tRNAGln biosynthesis via transamidation"/>
    <property type="evidence" value="ECO:0007669"/>
    <property type="project" value="TreeGrafter"/>
</dbReference>
<keyword evidence="6" id="KW-0648">Protein biosynthesis</keyword>
<comment type="similarity">
    <text evidence="1 6">Belongs to the GatC family.</text>
</comment>
<keyword evidence="8" id="KW-1185">Reference proteome</keyword>
<evidence type="ECO:0000256" key="6">
    <source>
        <dbReference type="HAMAP-Rule" id="MF_00122"/>
    </source>
</evidence>
<dbReference type="InterPro" id="IPR003837">
    <property type="entry name" value="GatC"/>
</dbReference>
<evidence type="ECO:0000256" key="1">
    <source>
        <dbReference type="ARBA" id="ARBA00010757"/>
    </source>
</evidence>
<dbReference type="PANTHER" id="PTHR15004:SF0">
    <property type="entry name" value="GLUTAMYL-TRNA(GLN) AMIDOTRANSFERASE SUBUNIT C, MITOCHONDRIAL"/>
    <property type="match status" value="1"/>
</dbReference>
<proteinExistence type="inferred from homology"/>
<reference evidence="7 8" key="1">
    <citation type="submission" date="2011-08" db="EMBL/GenBank/DDBJ databases">
        <title>The Genome Sequence of Selenomonas infelix ATCC 43532.</title>
        <authorList>
            <consortium name="The Broad Institute Genome Sequencing Platform"/>
            <person name="Earl A."/>
            <person name="Ward D."/>
            <person name="Feldgarden M."/>
            <person name="Gevers D."/>
            <person name="Izard J."/>
            <person name="Blanton J.M."/>
            <person name="Baranova O.V."/>
            <person name="Dewhirst F.E."/>
            <person name="Young S.K."/>
            <person name="Zeng Q."/>
            <person name="Gargeya S."/>
            <person name="Fitzgerald M."/>
            <person name="Haas B."/>
            <person name="Abouelleil A."/>
            <person name="Alvarado L."/>
            <person name="Arachchi H.M."/>
            <person name="Berlin A."/>
            <person name="Brown A."/>
            <person name="Chapman S.B."/>
            <person name="Chen Z."/>
            <person name="Dunbar C."/>
            <person name="Freedman E."/>
            <person name="Gearin G."/>
            <person name="Gellesch M."/>
            <person name="Goldberg J."/>
            <person name="Griggs A."/>
            <person name="Gujja S."/>
            <person name="Heiman D."/>
            <person name="Howarth C."/>
            <person name="Larson L."/>
            <person name="Lui A."/>
            <person name="MacDonald P.J.P."/>
            <person name="Montmayeur A."/>
            <person name="Murphy C."/>
            <person name="Neiman D."/>
            <person name="Pearson M."/>
            <person name="Priest M."/>
            <person name="Roberts A."/>
            <person name="Saif S."/>
            <person name="Shea T."/>
            <person name="Shenoy N."/>
            <person name="Sisk P."/>
            <person name="Stolte C."/>
            <person name="Sykes S."/>
            <person name="Wortman J."/>
            <person name="Nusbaum C."/>
            <person name="Birren B."/>
        </authorList>
    </citation>
    <scope>NUCLEOTIDE SEQUENCE [LARGE SCALE GENOMIC DNA]</scope>
    <source>
        <strain evidence="7 8">ATCC 43532</strain>
    </source>
</reference>
<keyword evidence="6" id="KW-0547">Nucleotide-binding</keyword>
<keyword evidence="6" id="KW-0067">ATP-binding</keyword>
<dbReference type="eggNOG" id="COG0721">
    <property type="taxonomic scope" value="Bacteria"/>
</dbReference>
<comment type="subunit">
    <text evidence="2 6">Heterotrimer of A, B and C subunits.</text>
</comment>
<dbReference type="GO" id="GO:0006450">
    <property type="term" value="P:regulation of translational fidelity"/>
    <property type="evidence" value="ECO:0007669"/>
    <property type="project" value="InterPro"/>
</dbReference>
<dbReference type="HOGENOM" id="CLU_105899_1_2_9"/>
<evidence type="ECO:0000313" key="7">
    <source>
        <dbReference type="EMBL" id="EHG22247.1"/>
    </source>
</evidence>
<dbReference type="Proteomes" id="UP000004129">
    <property type="component" value="Unassembled WGS sequence"/>
</dbReference>
<dbReference type="AlphaFoldDB" id="G5GM02"/>
<dbReference type="GO" id="GO:0006412">
    <property type="term" value="P:translation"/>
    <property type="evidence" value="ECO:0007669"/>
    <property type="project" value="UniProtKB-UniRule"/>
</dbReference>
<protein>
    <recommendedName>
        <fullName evidence="6">Aspartyl/glutamyl-tRNA(Asn/Gln) amidotransferase subunit C</fullName>
        <shortName evidence="6">Asp/Glu-ADT subunit C</shortName>
        <ecNumber evidence="6">6.3.5.-</ecNumber>
    </recommendedName>
</protein>
<dbReference type="InterPro" id="IPR036113">
    <property type="entry name" value="Asp/Glu-ADT_sf_sub_c"/>
</dbReference>
<evidence type="ECO:0000256" key="3">
    <source>
        <dbReference type="ARBA" id="ARBA00024799"/>
    </source>
</evidence>
<dbReference type="PANTHER" id="PTHR15004">
    <property type="entry name" value="GLUTAMYL-TRNA(GLN) AMIDOTRANSFERASE SUBUNIT C, MITOCHONDRIAL"/>
    <property type="match status" value="1"/>
</dbReference>
<dbReference type="Pfam" id="PF02686">
    <property type="entry name" value="GatC"/>
    <property type="match status" value="1"/>
</dbReference>
<evidence type="ECO:0000256" key="4">
    <source>
        <dbReference type="ARBA" id="ARBA00047380"/>
    </source>
</evidence>
<organism evidence="7 8">
    <name type="scientific">Selenomonas infelix ATCC 43532</name>
    <dbReference type="NCBI Taxonomy" id="679201"/>
    <lineage>
        <taxon>Bacteria</taxon>
        <taxon>Bacillati</taxon>
        <taxon>Bacillota</taxon>
        <taxon>Negativicutes</taxon>
        <taxon>Selenomonadales</taxon>
        <taxon>Selenomonadaceae</taxon>
        <taxon>Selenomonas</taxon>
    </lineage>
</organism>
<dbReference type="HAMAP" id="MF_00122">
    <property type="entry name" value="GatC"/>
    <property type="match status" value="1"/>
</dbReference>
<dbReference type="PATRIC" id="fig|679201.3.peg.289"/>
<comment type="catalytic activity">
    <reaction evidence="5 6">
        <text>L-glutamyl-tRNA(Gln) + L-glutamine + ATP + H2O = L-glutaminyl-tRNA(Gln) + L-glutamate + ADP + phosphate + H(+)</text>
        <dbReference type="Rhea" id="RHEA:17521"/>
        <dbReference type="Rhea" id="RHEA-COMP:9681"/>
        <dbReference type="Rhea" id="RHEA-COMP:9684"/>
        <dbReference type="ChEBI" id="CHEBI:15377"/>
        <dbReference type="ChEBI" id="CHEBI:15378"/>
        <dbReference type="ChEBI" id="CHEBI:29985"/>
        <dbReference type="ChEBI" id="CHEBI:30616"/>
        <dbReference type="ChEBI" id="CHEBI:43474"/>
        <dbReference type="ChEBI" id="CHEBI:58359"/>
        <dbReference type="ChEBI" id="CHEBI:78520"/>
        <dbReference type="ChEBI" id="CHEBI:78521"/>
        <dbReference type="ChEBI" id="CHEBI:456216"/>
    </reaction>
</comment>
<comment type="function">
    <text evidence="3 6">Allows the formation of correctly charged Asn-tRNA(Asn) or Gln-tRNA(Gln) through the transamidation of misacylated Asp-tRNA(Asn) or Glu-tRNA(Gln) in organisms which lack either or both of asparaginyl-tRNA or glutaminyl-tRNA synthetases. The reaction takes place in the presence of glutamine and ATP through an activated phospho-Asp-tRNA(Asn) or phospho-Glu-tRNA(Gln).</text>
</comment>
<name>G5GM02_9FIRM</name>
<dbReference type="STRING" id="679201.HMPREF9334_00283"/>
<comment type="caution">
    <text evidence="7">The sequence shown here is derived from an EMBL/GenBank/DDBJ whole genome shotgun (WGS) entry which is preliminary data.</text>
</comment>
<dbReference type="EMBL" id="ACZM01000003">
    <property type="protein sequence ID" value="EHG22247.1"/>
    <property type="molecule type" value="Genomic_DNA"/>
</dbReference>
<evidence type="ECO:0000313" key="8">
    <source>
        <dbReference type="Proteomes" id="UP000004129"/>
    </source>
</evidence>
<dbReference type="GO" id="GO:0050567">
    <property type="term" value="F:glutaminyl-tRNA synthase (glutamine-hydrolyzing) activity"/>
    <property type="evidence" value="ECO:0007669"/>
    <property type="project" value="UniProtKB-UniRule"/>
</dbReference>
<accession>G5GM02</accession>
<dbReference type="SUPFAM" id="SSF141000">
    <property type="entry name" value="Glu-tRNAGln amidotransferase C subunit"/>
    <property type="match status" value="1"/>
</dbReference>
<dbReference type="EC" id="6.3.5.-" evidence="6"/>
<sequence>MTKKDGGGMKVTEQDLTTTAHLSRLAIPVEEKEEALKTLGDFLTYVDNLSNVDTEHVHPTTYALPIENVFRADEVRPSLSNEAALSNAPLAEDGYFKVPKVLEG</sequence>
<evidence type="ECO:0000256" key="2">
    <source>
        <dbReference type="ARBA" id="ARBA00011123"/>
    </source>
</evidence>
<keyword evidence="6" id="KW-0436">Ligase</keyword>
<dbReference type="Gene3D" id="1.10.20.60">
    <property type="entry name" value="Glu-tRNAGln amidotransferase C subunit, N-terminal domain"/>
    <property type="match status" value="1"/>
</dbReference>
<comment type="catalytic activity">
    <reaction evidence="4 6">
        <text>L-aspartyl-tRNA(Asn) + L-glutamine + ATP + H2O = L-asparaginyl-tRNA(Asn) + L-glutamate + ADP + phosphate + 2 H(+)</text>
        <dbReference type="Rhea" id="RHEA:14513"/>
        <dbReference type="Rhea" id="RHEA-COMP:9674"/>
        <dbReference type="Rhea" id="RHEA-COMP:9677"/>
        <dbReference type="ChEBI" id="CHEBI:15377"/>
        <dbReference type="ChEBI" id="CHEBI:15378"/>
        <dbReference type="ChEBI" id="CHEBI:29985"/>
        <dbReference type="ChEBI" id="CHEBI:30616"/>
        <dbReference type="ChEBI" id="CHEBI:43474"/>
        <dbReference type="ChEBI" id="CHEBI:58359"/>
        <dbReference type="ChEBI" id="CHEBI:78515"/>
        <dbReference type="ChEBI" id="CHEBI:78516"/>
        <dbReference type="ChEBI" id="CHEBI:456216"/>
    </reaction>
</comment>
<evidence type="ECO:0000256" key="5">
    <source>
        <dbReference type="ARBA" id="ARBA00047913"/>
    </source>
</evidence>
<dbReference type="GO" id="GO:0005524">
    <property type="term" value="F:ATP binding"/>
    <property type="evidence" value="ECO:0007669"/>
    <property type="project" value="UniProtKB-KW"/>
</dbReference>
<gene>
    <name evidence="6" type="primary">gatC</name>
    <name evidence="7" type="ORF">HMPREF9334_00283</name>
</gene>
<dbReference type="NCBIfam" id="TIGR00135">
    <property type="entry name" value="gatC"/>
    <property type="match status" value="1"/>
</dbReference>